<accession>A0ACC2XPK4</accession>
<evidence type="ECO:0000313" key="1">
    <source>
        <dbReference type="EMBL" id="KAJ9125187.1"/>
    </source>
</evidence>
<name>A0ACC2XPK4_9TREE</name>
<dbReference type="Proteomes" id="UP001243375">
    <property type="component" value="Unassembled WGS sequence"/>
</dbReference>
<gene>
    <name evidence="1" type="ORF">QFC22_000141</name>
</gene>
<proteinExistence type="predicted"/>
<dbReference type="EMBL" id="JASBWU010000001">
    <property type="protein sequence ID" value="KAJ9125187.1"/>
    <property type="molecule type" value="Genomic_DNA"/>
</dbReference>
<comment type="caution">
    <text evidence="1">The sequence shown here is derived from an EMBL/GenBank/DDBJ whole genome shotgun (WGS) entry which is preliminary data.</text>
</comment>
<evidence type="ECO:0000313" key="2">
    <source>
        <dbReference type="Proteomes" id="UP001243375"/>
    </source>
</evidence>
<protein>
    <submittedName>
        <fullName evidence="1">Uncharacterized protein</fullName>
    </submittedName>
</protein>
<sequence>MSSHTSPPIQSTTDILTSLAIDFREPRIRNSYAANHPEFIGWLNQVVQELLGILEERAADKFIEEERKQLVELMRVVANFVADNDDNRTLIHSQTSTQQLLHSILTILTTPASPPSKIDTDLAKPLLGAILNLVLTTTTHPSVQEYWIQSGRWVRVVEAGNWLYLPGAAGEEESDEEREVRAVLASWAWKIVSCLSENEAFAESETMAALPKDTIIHLAAPLQHFTHNSTTPPTSPEKQQQHGNTTSQDLSILLNSTSTIHLLSTTAEGCAIIGHAIYAAGSGSGSVDDDDDDGRNGHDTLRTLASSGSGRAGEWIVRFVEKGDCFDYWEEEEDNEEEEEEGEDAESRGKVGTAVTTGNQPSAPPDAETSTSSSSLSSTNTASTTAAQAFTTVTPALALAPAAAPAAASRPGEKKLGAAKASIMAALAEMCADFEFFDKQDRAGGVADDGRWFWETLMRWMAVGVVDANGKGGRGSREGEDRSRVAGGREDLVSSKNIASQPVLIAHLIHLLDTATPETPAQITHGLVGLLRNLALAPQQQELKRTLLGPVAGACARVGVFCREMDMVDTTSSMFGSNEEILDQILQLQQRTDDQAVKIEVSRLMTTLVTSLAKGGEVTSVDQHAEGRMMEALMRDRRVLACPATLIGLGGQHEMLLAEGVLALALIAKRNTKGKFRAPVPAGKLSLIRGYRLRAAVINVLRESSTALSALRKYVGSPTSAQPVISNICILFLNLASDIKDSTADKATADGRVSEHIAEEEHAFRQQIVDCLSTIAAREDVHANTQRVVEAAQKVWKDVKA</sequence>
<organism evidence="1 2">
    <name type="scientific">Naganishia vaughanmartiniae</name>
    <dbReference type="NCBI Taxonomy" id="1424756"/>
    <lineage>
        <taxon>Eukaryota</taxon>
        <taxon>Fungi</taxon>
        <taxon>Dikarya</taxon>
        <taxon>Basidiomycota</taxon>
        <taxon>Agaricomycotina</taxon>
        <taxon>Tremellomycetes</taxon>
        <taxon>Filobasidiales</taxon>
        <taxon>Filobasidiaceae</taxon>
        <taxon>Naganishia</taxon>
    </lineage>
</organism>
<reference evidence="1" key="1">
    <citation type="submission" date="2023-04" db="EMBL/GenBank/DDBJ databases">
        <title>Draft Genome sequencing of Naganishia species isolated from polar environments using Oxford Nanopore Technology.</title>
        <authorList>
            <person name="Leo P."/>
            <person name="Venkateswaran K."/>
        </authorList>
    </citation>
    <scope>NUCLEOTIDE SEQUENCE</scope>
    <source>
        <strain evidence="1">MNA-CCFEE 5425</strain>
    </source>
</reference>
<keyword evidence="2" id="KW-1185">Reference proteome</keyword>